<evidence type="ECO:0000256" key="4">
    <source>
        <dbReference type="ARBA" id="ARBA00022840"/>
    </source>
</evidence>
<dbReference type="InterPro" id="IPR001453">
    <property type="entry name" value="MoaB/Mog_dom"/>
</dbReference>
<dbReference type="Pfam" id="PF00994">
    <property type="entry name" value="MoCF_biosynth"/>
    <property type="match status" value="1"/>
</dbReference>
<gene>
    <name evidence="7" type="ORF">MNBD_GAMMA12-3007</name>
</gene>
<accession>A0A3B0YU21</accession>
<evidence type="ECO:0000313" key="7">
    <source>
        <dbReference type="EMBL" id="VAW72006.1"/>
    </source>
</evidence>
<dbReference type="Gene3D" id="3.40.980.10">
    <property type="entry name" value="MoaB/Mog-like domain"/>
    <property type="match status" value="1"/>
</dbReference>
<keyword evidence="4" id="KW-0067">ATP-binding</keyword>
<evidence type="ECO:0000256" key="5">
    <source>
        <dbReference type="ARBA" id="ARBA00023150"/>
    </source>
</evidence>
<keyword evidence="3" id="KW-0547">Nucleotide-binding</keyword>
<dbReference type="FunFam" id="3.40.980.10:FF:000005">
    <property type="entry name" value="Molybdopterin biosynthesis mog protein"/>
    <property type="match status" value="1"/>
</dbReference>
<comment type="pathway">
    <text evidence="1">Cofactor biosynthesis; molybdopterin biosynthesis.</text>
</comment>
<dbReference type="InterPro" id="IPR036425">
    <property type="entry name" value="MoaB/Mog-like_dom_sf"/>
</dbReference>
<dbReference type="EMBL" id="UOFL01000034">
    <property type="protein sequence ID" value="VAW72006.1"/>
    <property type="molecule type" value="Genomic_DNA"/>
</dbReference>
<dbReference type="PANTHER" id="PTHR43764">
    <property type="entry name" value="MOLYBDENUM COFACTOR BIOSYNTHESIS"/>
    <property type="match status" value="1"/>
</dbReference>
<evidence type="ECO:0000256" key="2">
    <source>
        <dbReference type="ARBA" id="ARBA00022679"/>
    </source>
</evidence>
<evidence type="ECO:0000256" key="1">
    <source>
        <dbReference type="ARBA" id="ARBA00005046"/>
    </source>
</evidence>
<dbReference type="InterPro" id="IPR008284">
    <property type="entry name" value="MoCF_biosynth_CS"/>
</dbReference>
<dbReference type="PROSITE" id="PS01078">
    <property type="entry name" value="MOCF_BIOSYNTHESIS_1"/>
    <property type="match status" value="1"/>
</dbReference>
<dbReference type="EC" id="2.7.7.75" evidence="7"/>
<dbReference type="CDD" id="cd00886">
    <property type="entry name" value="MogA_MoaB"/>
    <property type="match status" value="1"/>
</dbReference>
<dbReference type="AlphaFoldDB" id="A0A3B0YU21"/>
<evidence type="ECO:0000259" key="6">
    <source>
        <dbReference type="SMART" id="SM00852"/>
    </source>
</evidence>
<keyword evidence="5" id="KW-0501">Molybdenum cofactor biosynthesis</keyword>
<dbReference type="GO" id="GO:0006777">
    <property type="term" value="P:Mo-molybdopterin cofactor biosynthetic process"/>
    <property type="evidence" value="ECO:0007669"/>
    <property type="project" value="UniProtKB-KW"/>
</dbReference>
<dbReference type="SUPFAM" id="SSF53218">
    <property type="entry name" value="Molybdenum cofactor biosynthesis proteins"/>
    <property type="match status" value="1"/>
</dbReference>
<keyword evidence="2 7" id="KW-0808">Transferase</keyword>
<dbReference type="NCBIfam" id="TIGR00177">
    <property type="entry name" value="molyb_syn"/>
    <property type="match status" value="1"/>
</dbReference>
<dbReference type="InterPro" id="IPR051920">
    <property type="entry name" value="MPT_Adenylyltrnsfr/MoaC-Rel"/>
</dbReference>
<keyword evidence="7" id="KW-0548">Nucleotidyltransferase</keyword>
<protein>
    <submittedName>
        <fullName evidence="7">Molybdopterin adenylyltransferase</fullName>
        <ecNumber evidence="7">2.7.7.75</ecNumber>
    </submittedName>
</protein>
<sequence length="203" mass="22110">MNRIGTNACICVALNDKIFFLKLKVNDMSIKIGIVTVSDRASRGEYEDLGGPAIREWLRKALSSEWQVVTEIVSDDQTKIEQVLKNLCDIEECCLVVTTGGTGPAKRDVTPEATAAVAEKVMDGFGELMRAVSLKFVPTAILSRQIAVIRGSSLIINLPGKPSAIGDCLQAVFPAVPYCIDLIDGPFLESDPEQVKVFRPKKK</sequence>
<reference evidence="7" key="1">
    <citation type="submission" date="2018-06" db="EMBL/GenBank/DDBJ databases">
        <authorList>
            <person name="Zhirakovskaya E."/>
        </authorList>
    </citation>
    <scope>NUCLEOTIDE SEQUENCE</scope>
</reference>
<proteinExistence type="predicted"/>
<dbReference type="SMART" id="SM00852">
    <property type="entry name" value="MoCF_biosynth"/>
    <property type="match status" value="1"/>
</dbReference>
<evidence type="ECO:0000256" key="3">
    <source>
        <dbReference type="ARBA" id="ARBA00022741"/>
    </source>
</evidence>
<dbReference type="GO" id="GO:0005524">
    <property type="term" value="F:ATP binding"/>
    <property type="evidence" value="ECO:0007669"/>
    <property type="project" value="UniProtKB-KW"/>
</dbReference>
<dbReference type="PANTHER" id="PTHR43764:SF1">
    <property type="entry name" value="MOLYBDOPTERIN MOLYBDOTRANSFERASE"/>
    <property type="match status" value="1"/>
</dbReference>
<organism evidence="7">
    <name type="scientific">hydrothermal vent metagenome</name>
    <dbReference type="NCBI Taxonomy" id="652676"/>
    <lineage>
        <taxon>unclassified sequences</taxon>
        <taxon>metagenomes</taxon>
        <taxon>ecological metagenomes</taxon>
    </lineage>
</organism>
<dbReference type="NCBIfam" id="NF006932">
    <property type="entry name" value="PRK09417.1"/>
    <property type="match status" value="1"/>
</dbReference>
<dbReference type="GO" id="GO:0061598">
    <property type="term" value="F:molybdopterin adenylyltransferase activity"/>
    <property type="evidence" value="ECO:0007669"/>
    <property type="project" value="UniProtKB-EC"/>
</dbReference>
<name>A0A3B0YU21_9ZZZZ</name>
<feature type="domain" description="MoaB/Mog" evidence="6">
    <location>
        <begin position="33"/>
        <end position="179"/>
    </location>
</feature>